<dbReference type="AlphaFoldDB" id="A0A6P2NNF1"/>
<evidence type="ECO:0000256" key="2">
    <source>
        <dbReference type="SAM" id="SignalP"/>
    </source>
</evidence>
<feature type="region of interest" description="Disordered" evidence="1">
    <location>
        <begin position="65"/>
        <end position="106"/>
    </location>
</feature>
<feature type="chain" id="PRO_5026845270" evidence="2">
    <location>
        <begin position="22"/>
        <end position="106"/>
    </location>
</feature>
<gene>
    <name evidence="3" type="ORF">BLA23254_04573</name>
</gene>
<keyword evidence="2" id="KW-0732">Signal</keyword>
<evidence type="ECO:0000313" key="3">
    <source>
        <dbReference type="EMBL" id="VWB96289.1"/>
    </source>
</evidence>
<proteinExistence type="predicted"/>
<protein>
    <submittedName>
        <fullName evidence="3">Purine nucleoside phosphorylase</fullName>
    </submittedName>
</protein>
<sequence>MKFAIRTIILAVAIAPALAFASQSSGGLTRAEVRAQIVQVEKAGYNPARKDIHYPQSIQQAEARIRSSETARQADASGYGPAQPAGFGSGSMIQRHTSSRSLYAHH</sequence>
<feature type="compositionally biased region" description="Polar residues" evidence="1">
    <location>
        <begin position="91"/>
        <end position="106"/>
    </location>
</feature>
<evidence type="ECO:0000313" key="4">
    <source>
        <dbReference type="Proteomes" id="UP000494218"/>
    </source>
</evidence>
<dbReference type="Proteomes" id="UP000494218">
    <property type="component" value="Unassembled WGS sequence"/>
</dbReference>
<evidence type="ECO:0000256" key="1">
    <source>
        <dbReference type="SAM" id="MobiDB-lite"/>
    </source>
</evidence>
<dbReference type="Pfam" id="PF13663">
    <property type="entry name" value="DUF4148"/>
    <property type="match status" value="1"/>
</dbReference>
<feature type="signal peptide" evidence="2">
    <location>
        <begin position="1"/>
        <end position="21"/>
    </location>
</feature>
<dbReference type="EMBL" id="CABVPW010000023">
    <property type="protein sequence ID" value="VWB96289.1"/>
    <property type="molecule type" value="Genomic_DNA"/>
</dbReference>
<dbReference type="InterPro" id="IPR025421">
    <property type="entry name" value="DUF4148"/>
</dbReference>
<reference evidence="3 4" key="1">
    <citation type="submission" date="2019-09" db="EMBL/GenBank/DDBJ databases">
        <authorList>
            <person name="Depoorter E."/>
        </authorList>
    </citation>
    <scope>NUCLEOTIDE SEQUENCE [LARGE SCALE GENOMIC DNA]</scope>
    <source>
        <strain evidence="3">LMG 23254</strain>
    </source>
</reference>
<organism evidence="3 4">
    <name type="scientific">Burkholderia lata (strain ATCC 17760 / DSM 23089 / LMG 22485 / NCIMB 9086 / R18194 / 383)</name>
    <dbReference type="NCBI Taxonomy" id="482957"/>
    <lineage>
        <taxon>Bacteria</taxon>
        <taxon>Pseudomonadati</taxon>
        <taxon>Pseudomonadota</taxon>
        <taxon>Betaproteobacteria</taxon>
        <taxon>Burkholderiales</taxon>
        <taxon>Burkholderiaceae</taxon>
        <taxon>Burkholderia</taxon>
        <taxon>Burkholderia cepacia complex</taxon>
    </lineage>
</organism>
<name>A0A6P2NNF1_BURL3</name>
<dbReference type="RefSeq" id="WP_175033171.1">
    <property type="nucleotide sequence ID" value="NZ_CABVPW010000023.1"/>
</dbReference>
<accession>A0A6P2NNF1</accession>